<dbReference type="GO" id="GO:0016020">
    <property type="term" value="C:membrane"/>
    <property type="evidence" value="ECO:0007669"/>
    <property type="project" value="InterPro"/>
</dbReference>
<dbReference type="AlphaFoldDB" id="A0AAE9Z0N4"/>
<dbReference type="GO" id="GO:0005737">
    <property type="term" value="C:cytoplasm"/>
    <property type="evidence" value="ECO:0007669"/>
    <property type="project" value="TreeGrafter"/>
</dbReference>
<dbReference type="Proteomes" id="UP000032352">
    <property type="component" value="Chromosome"/>
</dbReference>
<dbReference type="InterPro" id="IPR001193">
    <property type="entry name" value="MBTPS2"/>
</dbReference>
<feature type="transmembrane region" description="Helical" evidence="1">
    <location>
        <begin position="143"/>
        <end position="166"/>
    </location>
</feature>
<keyword evidence="1" id="KW-0812">Transmembrane</keyword>
<keyword evidence="1" id="KW-1133">Transmembrane helix</keyword>
<feature type="transmembrane region" description="Helical" evidence="1">
    <location>
        <begin position="355"/>
        <end position="378"/>
    </location>
</feature>
<feature type="transmembrane region" description="Helical" evidence="1">
    <location>
        <begin position="430"/>
        <end position="446"/>
    </location>
</feature>
<reference evidence="2 3" key="1">
    <citation type="journal article" date="2015" name="Genome Announc.">
        <title>Draft Genome Sequences of Marine Isolates of Thalassomonas viridans and Thalassomonas actiniarum.</title>
        <authorList>
            <person name="Olonade I."/>
            <person name="van Zyl L.J."/>
            <person name="Trindade M."/>
        </authorList>
    </citation>
    <scope>NUCLEOTIDE SEQUENCE [LARGE SCALE GENOMIC DNA]</scope>
    <source>
        <strain evidence="2 3">XOM25</strain>
    </source>
</reference>
<feature type="transmembrane region" description="Helical" evidence="1">
    <location>
        <begin position="249"/>
        <end position="273"/>
    </location>
</feature>
<accession>A0AAE9Z0N4</accession>
<keyword evidence="3" id="KW-1185">Reference proteome</keyword>
<reference evidence="2 3" key="2">
    <citation type="journal article" date="2022" name="Mar. Drugs">
        <title>Bioassay-Guided Fractionation Leads to the Detection of Cholic Acid Generated by the Rare Thalassomonas sp.</title>
        <authorList>
            <person name="Pheiffer F."/>
            <person name="Schneider Y.K."/>
            <person name="Hansen E.H."/>
            <person name="Andersen J.H."/>
            <person name="Isaksson J."/>
            <person name="Busche T."/>
            <person name="R C."/>
            <person name="Kalinowski J."/>
            <person name="Zyl L.V."/>
            <person name="Trindade M."/>
        </authorList>
    </citation>
    <scope>NUCLEOTIDE SEQUENCE [LARGE SCALE GENOMIC DNA]</scope>
    <source>
        <strain evidence="2 3">XOM25</strain>
    </source>
</reference>
<feature type="transmembrane region" description="Helical" evidence="1">
    <location>
        <begin position="223"/>
        <end position="242"/>
    </location>
</feature>
<sequence length="693" mass="79625">MEAIIPPPLRLDLKIRELVQRGKTTYVIKEPDKQEYYHFDQAQYQMLTLFDNEKTLEQLVEIFNRQSPHYEFDLQALHDIYDSCKDLQLLKRTRQEETAALLERNREERRKKILQAKGSLLFLRFHLVDPNAFFDRIIDSIRFLWSPAAVRWQIALVATAFILVLFQGERFLQDFNRIYLSNQGNLGGLLAIWFIALGAIALHECGHGLTCKHYGGDVHDMGFLFLAFQPCLYCNVNDAWLFEHKRHKIYVALAGVWVELLLAALAALLWLLIDVSNPLGFVAFVLMTISTASSLFINLNPLLKFDGYYILTDMLEMENLRQNATAWFSWSLKRYLLRMDVEPPLTPSPREKRIYLIYGSLVALYMTLLLGAIAIIGYGFVSSQFGFLANLGFIYLFYLLMKKLTGSWGETLVQWHKHTFWSSAKRQKRTLLGLLLVLLVMIFWQPQMRIRSQGIIESTRVTLYAPQDSFVRYVGYDRQRQLTAGKDALVISLSSPQLNLTRQAYLAEQAALRLQQTIALSEKEQAKNRQLLIQLALVRDKLNQVDDQLRQLDIPAPPGNWQVEGMPPQALQGRFFSQNEEILTLVAASERYIDVIVDQRDVYLLRTGNAGRIKLTGSPAGIYRGEITTISPVATLEDVEQSFKVRMQITASGNAPLPPLGLSGDALIFGDPRPLWRHIFHEIRKILRADLWL</sequence>
<gene>
    <name evidence="2" type="ORF">SG34_022240</name>
</gene>
<dbReference type="Gene3D" id="2.40.30.170">
    <property type="match status" value="1"/>
</dbReference>
<evidence type="ECO:0000313" key="3">
    <source>
        <dbReference type="Proteomes" id="UP000032352"/>
    </source>
</evidence>
<dbReference type="GO" id="GO:0031293">
    <property type="term" value="P:membrane protein intracellular domain proteolysis"/>
    <property type="evidence" value="ECO:0007669"/>
    <property type="project" value="TreeGrafter"/>
</dbReference>
<name>A0AAE9Z0N4_9GAMM</name>
<evidence type="ECO:0000256" key="1">
    <source>
        <dbReference type="SAM" id="Phobius"/>
    </source>
</evidence>
<organism evidence="2 3">
    <name type="scientific">Thalassomonas viridans</name>
    <dbReference type="NCBI Taxonomy" id="137584"/>
    <lineage>
        <taxon>Bacteria</taxon>
        <taxon>Pseudomonadati</taxon>
        <taxon>Pseudomonadota</taxon>
        <taxon>Gammaproteobacteria</taxon>
        <taxon>Alteromonadales</taxon>
        <taxon>Colwelliaceae</taxon>
        <taxon>Thalassomonas</taxon>
    </lineage>
</organism>
<proteinExistence type="predicted"/>
<keyword evidence="1" id="KW-0472">Membrane</keyword>
<dbReference type="PANTHER" id="PTHR13325:SF3">
    <property type="entry name" value="MEMBRANE-BOUND TRANSCRIPTION FACTOR SITE-2 PROTEASE"/>
    <property type="match status" value="1"/>
</dbReference>
<dbReference type="KEGG" id="tvd:SG34_022240"/>
<protein>
    <submittedName>
        <fullName evidence="2">HlyD family efflux transporter periplasmic adaptor subunit</fullName>
    </submittedName>
</protein>
<feature type="transmembrane region" description="Helical" evidence="1">
    <location>
        <begin position="279"/>
        <end position="299"/>
    </location>
</feature>
<evidence type="ECO:0000313" key="2">
    <source>
        <dbReference type="EMBL" id="WDE04057.1"/>
    </source>
</evidence>
<dbReference type="GO" id="GO:0004222">
    <property type="term" value="F:metalloendopeptidase activity"/>
    <property type="evidence" value="ECO:0007669"/>
    <property type="project" value="InterPro"/>
</dbReference>
<dbReference type="PANTHER" id="PTHR13325">
    <property type="entry name" value="PROTEASE M50 MEMBRANE-BOUND TRANSCRIPTION FACTOR SITE 2 PROTEASE"/>
    <property type="match status" value="1"/>
</dbReference>
<feature type="transmembrane region" description="Helical" evidence="1">
    <location>
        <begin position="186"/>
        <end position="203"/>
    </location>
</feature>
<feature type="transmembrane region" description="Helical" evidence="1">
    <location>
        <begin position="384"/>
        <end position="401"/>
    </location>
</feature>
<dbReference type="EMBL" id="CP059733">
    <property type="protein sequence ID" value="WDE04057.1"/>
    <property type="molecule type" value="Genomic_DNA"/>
</dbReference>